<feature type="transmembrane region" description="Helical" evidence="7">
    <location>
        <begin position="93"/>
        <end position="115"/>
    </location>
</feature>
<dbReference type="PANTHER" id="PTHR21716">
    <property type="entry name" value="TRANSMEMBRANE PROTEIN"/>
    <property type="match status" value="1"/>
</dbReference>
<dbReference type="VEuPathDB" id="TriTrypDB:TvY486_1105540"/>
<keyword evidence="3 7" id="KW-0812">Transmembrane</keyword>
<accession>G0UB83</accession>
<evidence type="ECO:0000256" key="3">
    <source>
        <dbReference type="ARBA" id="ARBA00022692"/>
    </source>
</evidence>
<feature type="transmembrane region" description="Helical" evidence="7">
    <location>
        <begin position="572"/>
        <end position="593"/>
    </location>
</feature>
<dbReference type="PANTHER" id="PTHR21716:SF4">
    <property type="entry name" value="TRANSMEMBRANE PROTEIN 245"/>
    <property type="match status" value="1"/>
</dbReference>
<feature type="compositionally biased region" description="Low complexity" evidence="6">
    <location>
        <begin position="50"/>
        <end position="60"/>
    </location>
</feature>
<feature type="transmembrane region" description="Helical" evidence="7">
    <location>
        <begin position="303"/>
        <end position="324"/>
    </location>
</feature>
<comment type="subcellular location">
    <subcellularLocation>
        <location evidence="1">Membrane</location>
        <topology evidence="1">Multi-pass membrane protein</topology>
    </subcellularLocation>
</comment>
<gene>
    <name evidence="8" type="ORF">TVY486_1105540</name>
</gene>
<evidence type="ECO:0000256" key="5">
    <source>
        <dbReference type="ARBA" id="ARBA00023136"/>
    </source>
</evidence>
<keyword evidence="5 7" id="KW-0472">Membrane</keyword>
<dbReference type="EMBL" id="HE573027">
    <property type="protein sequence ID" value="CCC53070.1"/>
    <property type="molecule type" value="Genomic_DNA"/>
</dbReference>
<feature type="transmembrane region" description="Helical" evidence="7">
    <location>
        <begin position="170"/>
        <end position="188"/>
    </location>
</feature>
<feature type="region of interest" description="Disordered" evidence="6">
    <location>
        <begin position="33"/>
        <end position="84"/>
    </location>
</feature>
<proteinExistence type="inferred from homology"/>
<evidence type="ECO:0000256" key="1">
    <source>
        <dbReference type="ARBA" id="ARBA00004141"/>
    </source>
</evidence>
<dbReference type="InterPro" id="IPR002549">
    <property type="entry name" value="AI-2E-like"/>
</dbReference>
<feature type="transmembrane region" description="Helical" evidence="7">
    <location>
        <begin position="272"/>
        <end position="291"/>
    </location>
</feature>
<dbReference type="GO" id="GO:0016020">
    <property type="term" value="C:membrane"/>
    <property type="evidence" value="ECO:0007669"/>
    <property type="project" value="UniProtKB-SubCell"/>
</dbReference>
<reference evidence="8" key="1">
    <citation type="journal article" date="2012" name="Proc. Natl. Acad. Sci. U.S.A.">
        <title>Antigenic diversity is generated by distinct evolutionary mechanisms in African trypanosome species.</title>
        <authorList>
            <person name="Jackson A.P."/>
            <person name="Berry A."/>
            <person name="Aslett M."/>
            <person name="Allison H.C."/>
            <person name="Burton P."/>
            <person name="Vavrova-Anderson J."/>
            <person name="Brown R."/>
            <person name="Browne H."/>
            <person name="Corton N."/>
            <person name="Hauser H."/>
            <person name="Gamble J."/>
            <person name="Gilderthorp R."/>
            <person name="Marcello L."/>
            <person name="McQuillan J."/>
            <person name="Otto T.D."/>
            <person name="Quail M.A."/>
            <person name="Sanders M.J."/>
            <person name="van Tonder A."/>
            <person name="Ginger M.L."/>
            <person name="Field M.C."/>
            <person name="Barry J.D."/>
            <person name="Hertz-Fowler C."/>
            <person name="Berriman M."/>
        </authorList>
    </citation>
    <scope>NUCLEOTIDE SEQUENCE</scope>
    <source>
        <strain evidence="8">Y486</strain>
    </source>
</reference>
<evidence type="ECO:0000256" key="6">
    <source>
        <dbReference type="SAM" id="MobiDB-lite"/>
    </source>
</evidence>
<evidence type="ECO:0000256" key="7">
    <source>
        <dbReference type="SAM" id="Phobius"/>
    </source>
</evidence>
<evidence type="ECO:0000256" key="4">
    <source>
        <dbReference type="ARBA" id="ARBA00022989"/>
    </source>
</evidence>
<protein>
    <submittedName>
        <fullName evidence="8">Trypanosoma vivax</fullName>
    </submittedName>
</protein>
<dbReference type="AlphaFoldDB" id="G0UB83"/>
<keyword evidence="4 7" id="KW-1133">Transmembrane helix</keyword>
<feature type="transmembrane region" description="Helical" evidence="7">
    <location>
        <begin position="613"/>
        <end position="634"/>
    </location>
</feature>
<sequence length="715" mass="80756">MWAPIPERLSHRYAIRYDRADFVPPKTMYNVAGAFSQERPRPRSRRRGTQRTPRSASPLRSRSRSHSNSKMDGIDNVKGNGPMMGERKKDRSLVALNLSSGIMLAVVAAWLYFIYALCVPYLDSIIFAVILSVIMHSNSCEENYNSKYARLECVENMQRTRQKWAERSQLFTILGSVLSLGHFFSFAVKKCAISMGFNKLLSIPRKKVCRANQEKWRGGRESKREIYDQVMTEAAHVEPPRDASFAKNVVLHLFTAAFICTFAHFIFGLFFFICMHVVFLAFLVVCIPIMAEERFVTVFWRLWRYAVVVFFVVGLSYNLALDVISISEVVKRTTSVVVDTTQQWSRNTNNVSSNASVNTVANATSAKVQPTNASYASPGVVSVVMAKANEFIIQELAHAFNHSNVTDIALAVRLTAAPLFSTFASDLSFSAVVAKYQEIRDIQGNIQDLLLKVDWESALWNFVERWKNTFFAAGHVLASLTSDVMELFDYAYAFMLFGFVLRHLLSLENTLLYYIMVKVLKVIHPRSGEARARWIEREITTSFLTLIQSIWQMSCFHFCITFCLFKYWSFPTPFLCGAAASFLAVFPPTPKWFSPVSLALLYTVSNMAWSVEGLVASYSNSCVWSCLLAFFASYMDERLLSVSRGCLYDSSHINDDDAEDAKVPAGEPRQMPALVVGTALVLGYVRYGVRGILLGPMTAITARVLYDSWDVVLVN</sequence>
<dbReference type="OMA" id="WHLTWFH"/>
<name>G0UB83_TRYVY</name>
<evidence type="ECO:0000256" key="2">
    <source>
        <dbReference type="ARBA" id="ARBA00009773"/>
    </source>
</evidence>
<evidence type="ECO:0000313" key="8">
    <source>
        <dbReference type="EMBL" id="CCC53070.1"/>
    </source>
</evidence>
<organism evidence="8">
    <name type="scientific">Trypanosoma vivax (strain Y486)</name>
    <dbReference type="NCBI Taxonomy" id="1055687"/>
    <lineage>
        <taxon>Eukaryota</taxon>
        <taxon>Discoba</taxon>
        <taxon>Euglenozoa</taxon>
        <taxon>Kinetoplastea</taxon>
        <taxon>Metakinetoplastina</taxon>
        <taxon>Trypanosomatida</taxon>
        <taxon>Trypanosomatidae</taxon>
        <taxon>Trypanosoma</taxon>
        <taxon>Duttonella</taxon>
    </lineage>
</organism>
<comment type="similarity">
    <text evidence="2">Belongs to the autoinducer-2 exporter (AI-2E) (TC 2.A.86) family.</text>
</comment>